<reference evidence="1 2" key="1">
    <citation type="submission" date="2016-11" db="EMBL/GenBank/DDBJ databases">
        <title>The macronuclear genome of Stentor coeruleus: a giant cell with tiny introns.</title>
        <authorList>
            <person name="Slabodnick M."/>
            <person name="Ruby J.G."/>
            <person name="Reiff S.B."/>
            <person name="Swart E.C."/>
            <person name="Gosai S."/>
            <person name="Prabakaran S."/>
            <person name="Witkowska E."/>
            <person name="Larue G.E."/>
            <person name="Fisher S."/>
            <person name="Freeman R.M."/>
            <person name="Gunawardena J."/>
            <person name="Chu W."/>
            <person name="Stover N.A."/>
            <person name="Gregory B.D."/>
            <person name="Nowacki M."/>
            <person name="Derisi J."/>
            <person name="Roy S.W."/>
            <person name="Marshall W.F."/>
            <person name="Sood P."/>
        </authorList>
    </citation>
    <scope>NUCLEOTIDE SEQUENCE [LARGE SCALE GENOMIC DNA]</scope>
    <source>
        <strain evidence="1">WM001</strain>
    </source>
</reference>
<sequence>MKNTFNYSLSGIFKMCCTKVTCEEETSQEIELPTPPHSRPRGENSFHFTPEALCQQHMDKKFYLEKLNN</sequence>
<protein>
    <submittedName>
        <fullName evidence="1">Uncharacterized protein</fullName>
    </submittedName>
</protein>
<organism evidence="1 2">
    <name type="scientific">Stentor coeruleus</name>
    <dbReference type="NCBI Taxonomy" id="5963"/>
    <lineage>
        <taxon>Eukaryota</taxon>
        <taxon>Sar</taxon>
        <taxon>Alveolata</taxon>
        <taxon>Ciliophora</taxon>
        <taxon>Postciliodesmatophora</taxon>
        <taxon>Heterotrichea</taxon>
        <taxon>Heterotrichida</taxon>
        <taxon>Stentoridae</taxon>
        <taxon>Stentor</taxon>
    </lineage>
</organism>
<proteinExistence type="predicted"/>
<dbReference type="AlphaFoldDB" id="A0A1R2BRS9"/>
<dbReference type="EMBL" id="MPUH01000473">
    <property type="protein sequence ID" value="OMJ79401.1"/>
    <property type="molecule type" value="Genomic_DNA"/>
</dbReference>
<comment type="caution">
    <text evidence="1">The sequence shown here is derived from an EMBL/GenBank/DDBJ whole genome shotgun (WGS) entry which is preliminary data.</text>
</comment>
<gene>
    <name evidence="1" type="ORF">SteCoe_20606</name>
</gene>
<evidence type="ECO:0000313" key="1">
    <source>
        <dbReference type="EMBL" id="OMJ79401.1"/>
    </source>
</evidence>
<evidence type="ECO:0000313" key="2">
    <source>
        <dbReference type="Proteomes" id="UP000187209"/>
    </source>
</evidence>
<keyword evidence="2" id="KW-1185">Reference proteome</keyword>
<accession>A0A1R2BRS9</accession>
<dbReference type="Proteomes" id="UP000187209">
    <property type="component" value="Unassembled WGS sequence"/>
</dbReference>
<name>A0A1R2BRS9_9CILI</name>